<feature type="binding site" evidence="1">
    <location>
        <position position="309"/>
    </location>
    <ligand>
        <name>Mg(2+)</name>
        <dbReference type="ChEBI" id="CHEBI:18420"/>
        <label>1</label>
    </ligand>
</feature>
<dbReference type="AlphaFoldDB" id="A0A3A4A3E4"/>
<dbReference type="EMBL" id="QZEY01000020">
    <property type="protein sequence ID" value="RJL22965.1"/>
    <property type="molecule type" value="Genomic_DNA"/>
</dbReference>
<sequence>MLTPLQDKAVGCLTAAAVGDALGGATEGWTPEQIQRRYGGRVTGIVPPYFEDWRNARPIAPYHKGDGHVTDDTLMTHALVRVYERVGGHLDAYAAEHLVREMMGEKRWIPELEAEALPLQRVFLAEKWIALRVHYGHVDPREAGVGNIVNCGAAMYMAPVGVVNAADPDGAYAEAIDLAGAHQSSYGREAAGVLAAAVAEAMRPGATADSVVAACVRLARDGTRAAIEAVCDKAREYSHWEGSFEGLRAAMKPYDTVGEDYRDQGLGARRPSRLHSIEELPLALAFLLIAGGDVRETILGGVNYGRDADSIASMGGAIAGALGGADAVPADWREDVARASRLDLTAPGLAIAAVAERVRAEDLARHTAREKAFAELLAEPLSEPLSGDR</sequence>
<dbReference type="GO" id="GO:0046872">
    <property type="term" value="F:metal ion binding"/>
    <property type="evidence" value="ECO:0007669"/>
    <property type="project" value="UniProtKB-KW"/>
</dbReference>
<organism evidence="2 3">
    <name type="scientific">Bailinhaonella thermotolerans</name>
    <dbReference type="NCBI Taxonomy" id="1070861"/>
    <lineage>
        <taxon>Bacteria</taxon>
        <taxon>Bacillati</taxon>
        <taxon>Actinomycetota</taxon>
        <taxon>Actinomycetes</taxon>
        <taxon>Streptosporangiales</taxon>
        <taxon>Streptosporangiaceae</taxon>
        <taxon>Bailinhaonella</taxon>
    </lineage>
</organism>
<dbReference type="Pfam" id="PF03747">
    <property type="entry name" value="ADP_ribosyl_GH"/>
    <property type="match status" value="1"/>
</dbReference>
<evidence type="ECO:0000256" key="1">
    <source>
        <dbReference type="PIRSR" id="PIRSR605502-1"/>
    </source>
</evidence>
<evidence type="ECO:0000313" key="2">
    <source>
        <dbReference type="EMBL" id="RJL22965.1"/>
    </source>
</evidence>
<feature type="binding site" evidence="1">
    <location>
        <position position="307"/>
    </location>
    <ligand>
        <name>Mg(2+)</name>
        <dbReference type="ChEBI" id="CHEBI:18420"/>
        <label>1</label>
    </ligand>
</feature>
<feature type="binding site" evidence="1">
    <location>
        <position position="72"/>
    </location>
    <ligand>
        <name>Mg(2+)</name>
        <dbReference type="ChEBI" id="CHEBI:18420"/>
        <label>1</label>
    </ligand>
</feature>
<keyword evidence="1" id="KW-0460">Magnesium</keyword>
<dbReference type="OrthoDB" id="3506610at2"/>
<name>A0A3A4A3E4_9ACTN</name>
<evidence type="ECO:0000313" key="3">
    <source>
        <dbReference type="Proteomes" id="UP000265768"/>
    </source>
</evidence>
<dbReference type="RefSeq" id="WP_119930663.1">
    <property type="nucleotide sequence ID" value="NZ_QZEY01000020.1"/>
</dbReference>
<protein>
    <submittedName>
        <fullName evidence="2">ADP-ribosylglycohydrolase family protein</fullName>
    </submittedName>
</protein>
<comment type="cofactor">
    <cofactor evidence="1">
        <name>Mg(2+)</name>
        <dbReference type="ChEBI" id="CHEBI:18420"/>
    </cofactor>
    <text evidence="1">Binds 2 magnesium ions per subunit.</text>
</comment>
<dbReference type="InterPro" id="IPR005502">
    <property type="entry name" value="Ribosyl_crysJ1"/>
</dbReference>
<gene>
    <name evidence="2" type="ORF">D5H75_33805</name>
</gene>
<keyword evidence="2" id="KW-0378">Hydrolase</keyword>
<feature type="binding site" evidence="1">
    <location>
        <position position="71"/>
    </location>
    <ligand>
        <name>Mg(2+)</name>
        <dbReference type="ChEBI" id="CHEBI:18420"/>
        <label>1</label>
    </ligand>
</feature>
<keyword evidence="3" id="KW-1185">Reference proteome</keyword>
<dbReference type="PANTHER" id="PTHR16222:SF12">
    <property type="entry name" value="ADP-RIBOSYLGLYCOHYDROLASE-RELATED"/>
    <property type="match status" value="1"/>
</dbReference>
<dbReference type="Proteomes" id="UP000265768">
    <property type="component" value="Unassembled WGS sequence"/>
</dbReference>
<dbReference type="Gene3D" id="1.10.4080.10">
    <property type="entry name" value="ADP-ribosylation/Crystallin J1"/>
    <property type="match status" value="1"/>
</dbReference>
<proteinExistence type="predicted"/>
<comment type="caution">
    <text evidence="2">The sequence shown here is derived from an EMBL/GenBank/DDBJ whole genome shotgun (WGS) entry which is preliminary data.</text>
</comment>
<accession>A0A3A4A3E4</accession>
<feature type="binding site" evidence="1">
    <location>
        <position position="70"/>
    </location>
    <ligand>
        <name>Mg(2+)</name>
        <dbReference type="ChEBI" id="CHEBI:18420"/>
        <label>1</label>
    </ligand>
</feature>
<reference evidence="2 3" key="1">
    <citation type="submission" date="2018-09" db="EMBL/GenBank/DDBJ databases">
        <title>YIM 75507 draft genome.</title>
        <authorList>
            <person name="Tang S."/>
            <person name="Feng Y."/>
        </authorList>
    </citation>
    <scope>NUCLEOTIDE SEQUENCE [LARGE SCALE GENOMIC DNA]</scope>
    <source>
        <strain evidence="2 3">YIM 75507</strain>
    </source>
</reference>
<dbReference type="GO" id="GO:0016787">
    <property type="term" value="F:hydrolase activity"/>
    <property type="evidence" value="ECO:0007669"/>
    <property type="project" value="UniProtKB-KW"/>
</dbReference>
<keyword evidence="1" id="KW-0479">Metal-binding</keyword>
<dbReference type="PANTHER" id="PTHR16222">
    <property type="entry name" value="ADP-RIBOSYLGLYCOHYDROLASE"/>
    <property type="match status" value="1"/>
</dbReference>
<feature type="binding site" evidence="1">
    <location>
        <position position="310"/>
    </location>
    <ligand>
        <name>Mg(2+)</name>
        <dbReference type="ChEBI" id="CHEBI:18420"/>
        <label>1</label>
    </ligand>
</feature>
<dbReference type="InterPro" id="IPR050792">
    <property type="entry name" value="ADP-ribosylglycohydrolase"/>
</dbReference>
<dbReference type="SUPFAM" id="SSF101478">
    <property type="entry name" value="ADP-ribosylglycohydrolase"/>
    <property type="match status" value="1"/>
</dbReference>
<dbReference type="InterPro" id="IPR036705">
    <property type="entry name" value="Ribosyl_crysJ1_sf"/>
</dbReference>